<evidence type="ECO:0000313" key="2">
    <source>
        <dbReference type="EMBL" id="MBO0938922.1"/>
    </source>
</evidence>
<comment type="caution">
    <text evidence="2">The sequence shown here is derived from an EMBL/GenBank/DDBJ whole genome shotgun (WGS) entry which is preliminary data.</text>
</comment>
<accession>A0A939GGW0</accession>
<dbReference type="AlphaFoldDB" id="A0A939GGW0"/>
<reference evidence="2" key="1">
    <citation type="submission" date="2021-03" db="EMBL/GenBank/DDBJ databases">
        <title>Fibrella sp. HMF5335 genome sequencing and assembly.</title>
        <authorList>
            <person name="Kang H."/>
            <person name="Kim H."/>
            <person name="Bae S."/>
            <person name="Joh K."/>
        </authorList>
    </citation>
    <scope>NUCLEOTIDE SEQUENCE</scope>
    <source>
        <strain evidence="2">HMF5335</strain>
    </source>
</reference>
<keyword evidence="1" id="KW-0472">Membrane</keyword>
<organism evidence="2 3">
    <name type="scientific">Fibrella rubiginis</name>
    <dbReference type="NCBI Taxonomy" id="2817060"/>
    <lineage>
        <taxon>Bacteria</taxon>
        <taxon>Pseudomonadati</taxon>
        <taxon>Bacteroidota</taxon>
        <taxon>Cytophagia</taxon>
        <taxon>Cytophagales</taxon>
        <taxon>Spirosomataceae</taxon>
        <taxon>Fibrella</taxon>
    </lineage>
</organism>
<dbReference type="RefSeq" id="WP_207366451.1">
    <property type="nucleotide sequence ID" value="NZ_JAFMYV010000011.1"/>
</dbReference>
<gene>
    <name evidence="2" type="ORF">J2I47_20385</name>
</gene>
<keyword evidence="3" id="KW-1185">Reference proteome</keyword>
<dbReference type="EMBL" id="JAFMYV010000011">
    <property type="protein sequence ID" value="MBO0938922.1"/>
    <property type="molecule type" value="Genomic_DNA"/>
</dbReference>
<dbReference type="Proteomes" id="UP000664034">
    <property type="component" value="Unassembled WGS sequence"/>
</dbReference>
<keyword evidence="1" id="KW-0812">Transmembrane</keyword>
<feature type="transmembrane region" description="Helical" evidence="1">
    <location>
        <begin position="43"/>
        <end position="60"/>
    </location>
</feature>
<evidence type="ECO:0000256" key="1">
    <source>
        <dbReference type="SAM" id="Phobius"/>
    </source>
</evidence>
<sequence length="61" mass="6628">MIAFLCISIAGVNVLLVFGHLIRLYRHRHDTSIAEATDTIASVLFSSINASVLAMAYHALV</sequence>
<evidence type="ECO:0000313" key="3">
    <source>
        <dbReference type="Proteomes" id="UP000664034"/>
    </source>
</evidence>
<proteinExistence type="predicted"/>
<keyword evidence="1" id="KW-1133">Transmembrane helix</keyword>
<protein>
    <submittedName>
        <fullName evidence="2">Uncharacterized protein</fullName>
    </submittedName>
</protein>
<name>A0A939GGW0_9BACT</name>